<feature type="compositionally biased region" description="Acidic residues" evidence="11">
    <location>
        <begin position="60"/>
        <end position="81"/>
    </location>
</feature>
<evidence type="ECO:0000256" key="7">
    <source>
        <dbReference type="ARBA" id="ARBA00023242"/>
    </source>
</evidence>
<keyword evidence="5" id="KW-0498">Mitosis</keyword>
<evidence type="ECO:0000256" key="6">
    <source>
        <dbReference type="ARBA" id="ARBA00022838"/>
    </source>
</evidence>
<comment type="caution">
    <text evidence="12">The sequence shown here is derived from an EMBL/GenBank/DDBJ whole genome shotgun (WGS) entry which is preliminary data.</text>
</comment>
<evidence type="ECO:0000256" key="11">
    <source>
        <dbReference type="SAM" id="MobiDB-lite"/>
    </source>
</evidence>
<evidence type="ECO:0000313" key="13">
    <source>
        <dbReference type="Proteomes" id="UP000077521"/>
    </source>
</evidence>
<dbReference type="GO" id="GO:0000444">
    <property type="term" value="C:MIS12/MIND type complex"/>
    <property type="evidence" value="ECO:0007669"/>
    <property type="project" value="InterPro"/>
</dbReference>
<keyword evidence="7" id="KW-0539">Nucleus</keyword>
<reference evidence="12" key="1">
    <citation type="submission" date="2016-04" db="EMBL/GenBank/DDBJ databases">
        <authorList>
            <person name="Nguyen H.D."/>
            <person name="Samba Siva P."/>
            <person name="Cullis J."/>
            <person name="Levesque C.A."/>
            <person name="Hambleton S."/>
        </authorList>
    </citation>
    <scope>NUCLEOTIDE SEQUENCE</scope>
    <source>
        <strain evidence="12">DAOMC 236416</strain>
    </source>
</reference>
<keyword evidence="6" id="KW-0995">Kinetochore</keyword>
<keyword evidence="4" id="KW-0132">Cell division</keyword>
<accession>A0A177TZK0</accession>
<evidence type="ECO:0000256" key="2">
    <source>
        <dbReference type="ARBA" id="ARBA00004629"/>
    </source>
</evidence>
<evidence type="ECO:0000256" key="4">
    <source>
        <dbReference type="ARBA" id="ARBA00022618"/>
    </source>
</evidence>
<dbReference type="InterPro" id="IPR007128">
    <property type="entry name" value="PMF1/Nnf1"/>
</dbReference>
<feature type="region of interest" description="Disordered" evidence="11">
    <location>
        <begin position="14"/>
        <end position="83"/>
    </location>
</feature>
<dbReference type="GO" id="GO:0005634">
    <property type="term" value="C:nucleus"/>
    <property type="evidence" value="ECO:0007669"/>
    <property type="project" value="UniProtKB-SubCell"/>
</dbReference>
<keyword evidence="9" id="KW-0137">Centromere</keyword>
<evidence type="ECO:0000313" key="12">
    <source>
        <dbReference type="EMBL" id="KAE8260865.1"/>
    </source>
</evidence>
<dbReference type="AlphaFoldDB" id="A0A177TZK0"/>
<sequence length="300" mass="33433">MDTLTDAERADALAADLAVEQQPALAEPSTRTRTRTSLSAAAATARSPARRVTLSRSEPEEAQDKDEAMVEENGDEEEELQQQETLLSEEAIAAQEEMAELAKDNPRLQQMNIALEKFLGLVDVATEQDKFLAAIPHVPSNDLQRLSRTLVGQLKSFVLTQHVQLVQGFEIDARLAELSETVEEANARIAKGLQPDSEELKDAWRPHLTAAQVVLARQIPEQRDEIERLEAQLRELEEDNVQQEIQLKAVKADREAQVSKTRSALSNLDKTVKAMDLDEAMEKRIRETMDALLIEVGPRG</sequence>
<organism evidence="12 13">
    <name type="scientific">Tilletia indica</name>
    <dbReference type="NCBI Taxonomy" id="43049"/>
    <lineage>
        <taxon>Eukaryota</taxon>
        <taxon>Fungi</taxon>
        <taxon>Dikarya</taxon>
        <taxon>Basidiomycota</taxon>
        <taxon>Ustilaginomycotina</taxon>
        <taxon>Exobasidiomycetes</taxon>
        <taxon>Tilletiales</taxon>
        <taxon>Tilletiaceae</taxon>
        <taxon>Tilletia</taxon>
    </lineage>
</organism>
<evidence type="ECO:0000256" key="3">
    <source>
        <dbReference type="ARBA" id="ARBA00022454"/>
    </source>
</evidence>
<evidence type="ECO:0000256" key="5">
    <source>
        <dbReference type="ARBA" id="ARBA00022776"/>
    </source>
</evidence>
<name>A0A177TZK0_9BASI</name>
<protein>
    <submittedName>
        <fullName evidence="12">Uncharacterized protein</fullName>
    </submittedName>
</protein>
<reference evidence="12" key="2">
    <citation type="journal article" date="2019" name="IMA Fungus">
        <title>Genome sequencing and comparison of five Tilletia species to identify candidate genes for the detection of regulated species infecting wheat.</title>
        <authorList>
            <person name="Nguyen H.D.T."/>
            <person name="Sultana T."/>
            <person name="Kesanakurti P."/>
            <person name="Hambleton S."/>
        </authorList>
    </citation>
    <scope>NUCLEOTIDE SEQUENCE</scope>
    <source>
        <strain evidence="12">DAOMC 236416</strain>
    </source>
</reference>
<keyword evidence="8" id="KW-0131">Cell cycle</keyword>
<dbReference type="Proteomes" id="UP000077521">
    <property type="component" value="Unassembled WGS sequence"/>
</dbReference>
<feature type="compositionally biased region" description="Low complexity" evidence="11">
    <location>
        <begin position="29"/>
        <end position="52"/>
    </location>
</feature>
<dbReference type="EMBL" id="LWDF02000002">
    <property type="protein sequence ID" value="KAE8260865.1"/>
    <property type="molecule type" value="Genomic_DNA"/>
</dbReference>
<feature type="coiled-coil region" evidence="10">
    <location>
        <begin position="212"/>
        <end position="253"/>
    </location>
</feature>
<comment type="subcellular location">
    <subcellularLocation>
        <location evidence="2">Chromosome</location>
        <location evidence="2">Centromere</location>
        <location evidence="2">Kinetochore</location>
    </subcellularLocation>
    <subcellularLocation>
        <location evidence="1">Nucleus</location>
    </subcellularLocation>
</comment>
<evidence type="ECO:0000256" key="10">
    <source>
        <dbReference type="SAM" id="Coils"/>
    </source>
</evidence>
<evidence type="ECO:0000256" key="1">
    <source>
        <dbReference type="ARBA" id="ARBA00004123"/>
    </source>
</evidence>
<keyword evidence="13" id="KW-1185">Reference proteome</keyword>
<dbReference type="Pfam" id="PF03980">
    <property type="entry name" value="Nnf1"/>
    <property type="match status" value="1"/>
</dbReference>
<proteinExistence type="predicted"/>
<gene>
    <name evidence="12" type="ORF">A4X13_0g92</name>
</gene>
<evidence type="ECO:0000256" key="8">
    <source>
        <dbReference type="ARBA" id="ARBA00023306"/>
    </source>
</evidence>
<dbReference type="GO" id="GO:0051301">
    <property type="term" value="P:cell division"/>
    <property type="evidence" value="ECO:0007669"/>
    <property type="project" value="UniProtKB-KW"/>
</dbReference>
<keyword evidence="10" id="KW-0175">Coiled coil</keyword>
<evidence type="ECO:0000256" key="9">
    <source>
        <dbReference type="ARBA" id="ARBA00023328"/>
    </source>
</evidence>
<keyword evidence="3" id="KW-0158">Chromosome</keyword>